<evidence type="ECO:0000313" key="1">
    <source>
        <dbReference type="EMBL" id="KAJ2967279.1"/>
    </source>
</evidence>
<sequence length="344" mass="36223">MMVLIPMLPLCMAAAVAAAAASPPSVTVDAGTVLGGRCAGGQSVFYKSIPYAEPPIGLLRFEAPKAYDKFPDGKLNATIPASACIQFGDTFTAQGSKSEDCLFLDIWAPANATEDSKLPVKIFVYGGSNTDGGISDSLYAGCNIADDGAILVSINYRLGPLGFMALDSAGIQGNQGIQDLLLGLKWVKQSISKFGGDSNKMMLFGQSAGASDVYIIATLPEAPSLINSAISESLVLPSLTDRSAVQKAAISYAKVLDCDVGDKKCFQTKSVDDITRAYHSDEYLKEGLGESADISISSATSHRFWPFVDGNIIPQAPSMVGSKVPMVFGFKGNDDGYSDKIQHN</sequence>
<proteinExistence type="predicted"/>
<comment type="caution">
    <text evidence="1">The sequence shown here is derived from an EMBL/GenBank/DDBJ whole genome shotgun (WGS) entry which is preliminary data.</text>
</comment>
<reference evidence="1" key="1">
    <citation type="submission" date="2022-08" db="EMBL/GenBank/DDBJ databases">
        <title>Genome Sequence of Lecanicillium fungicola.</title>
        <authorList>
            <person name="Buettner E."/>
        </authorList>
    </citation>
    <scope>NUCLEOTIDE SEQUENCE</scope>
    <source>
        <strain evidence="1">Babe33</strain>
    </source>
</reference>
<protein>
    <submittedName>
        <fullName evidence="1">Uncharacterized protein</fullName>
    </submittedName>
</protein>
<name>A0ACC1MKU8_9HYPO</name>
<gene>
    <name evidence="1" type="ORF">NQ176_g9737</name>
</gene>
<dbReference type="EMBL" id="JANJQO010002347">
    <property type="protein sequence ID" value="KAJ2967279.1"/>
    <property type="molecule type" value="Genomic_DNA"/>
</dbReference>
<keyword evidence="2" id="KW-1185">Reference proteome</keyword>
<organism evidence="1 2">
    <name type="scientific">Zarea fungicola</name>
    <dbReference type="NCBI Taxonomy" id="93591"/>
    <lineage>
        <taxon>Eukaryota</taxon>
        <taxon>Fungi</taxon>
        <taxon>Dikarya</taxon>
        <taxon>Ascomycota</taxon>
        <taxon>Pezizomycotina</taxon>
        <taxon>Sordariomycetes</taxon>
        <taxon>Hypocreomycetidae</taxon>
        <taxon>Hypocreales</taxon>
        <taxon>Cordycipitaceae</taxon>
        <taxon>Zarea</taxon>
    </lineage>
</organism>
<evidence type="ECO:0000313" key="2">
    <source>
        <dbReference type="Proteomes" id="UP001143910"/>
    </source>
</evidence>
<accession>A0ACC1MKU8</accession>
<dbReference type="Proteomes" id="UP001143910">
    <property type="component" value="Unassembled WGS sequence"/>
</dbReference>